<dbReference type="GO" id="GO:0003676">
    <property type="term" value="F:nucleic acid binding"/>
    <property type="evidence" value="ECO:0007669"/>
    <property type="project" value="InterPro"/>
</dbReference>
<dbReference type="InterPro" id="IPR050953">
    <property type="entry name" value="N4_N6_ade-DNA_methylase"/>
</dbReference>
<dbReference type="PANTHER" id="PTHR33841:SF1">
    <property type="entry name" value="DNA METHYLTRANSFERASE A"/>
    <property type="match status" value="1"/>
</dbReference>
<dbReference type="PANTHER" id="PTHR33841">
    <property type="entry name" value="DNA METHYLTRANSFERASE YEEA-RELATED"/>
    <property type="match status" value="1"/>
</dbReference>
<name>A0AAX3EPR3_PAEUR</name>
<dbReference type="Pfam" id="PF20467">
    <property type="entry name" value="MmeI_C"/>
    <property type="match status" value="1"/>
</dbReference>
<dbReference type="SUPFAM" id="SSF53335">
    <property type="entry name" value="S-adenosyl-L-methionine-dependent methyltransferases"/>
    <property type="match status" value="1"/>
</dbReference>
<evidence type="ECO:0000259" key="7">
    <source>
        <dbReference type="Pfam" id="PF20473"/>
    </source>
</evidence>
<dbReference type="InterPro" id="IPR046820">
    <property type="entry name" value="MmeI_TRD"/>
</dbReference>
<accession>A0AAX3EPR3</accession>
<dbReference type="InterPro" id="IPR046816">
    <property type="entry name" value="MmeI_Mtase"/>
</dbReference>
<evidence type="ECO:0000256" key="1">
    <source>
        <dbReference type="ARBA" id="ARBA00011900"/>
    </source>
</evidence>
<comment type="catalytic activity">
    <reaction evidence="4">
        <text>a 2'-deoxyadenosine in DNA + S-adenosyl-L-methionine = an N(6)-methyl-2'-deoxyadenosine in DNA + S-adenosyl-L-homocysteine + H(+)</text>
        <dbReference type="Rhea" id="RHEA:15197"/>
        <dbReference type="Rhea" id="RHEA-COMP:12418"/>
        <dbReference type="Rhea" id="RHEA-COMP:12419"/>
        <dbReference type="ChEBI" id="CHEBI:15378"/>
        <dbReference type="ChEBI" id="CHEBI:57856"/>
        <dbReference type="ChEBI" id="CHEBI:59789"/>
        <dbReference type="ChEBI" id="CHEBI:90615"/>
        <dbReference type="ChEBI" id="CHEBI:90616"/>
        <dbReference type="EC" id="2.1.1.72"/>
    </reaction>
</comment>
<feature type="domain" description="MmeI-like C-terminal" evidence="6">
    <location>
        <begin position="438"/>
        <end position="509"/>
    </location>
</feature>
<dbReference type="Gene3D" id="3.40.50.150">
    <property type="entry name" value="Vaccinia Virus protein VP39"/>
    <property type="match status" value="1"/>
</dbReference>
<evidence type="ECO:0000256" key="3">
    <source>
        <dbReference type="ARBA" id="ARBA00022679"/>
    </source>
</evidence>
<feature type="domain" description="MmeI-like target recognition" evidence="5">
    <location>
        <begin position="237"/>
        <end position="430"/>
    </location>
</feature>
<dbReference type="EMBL" id="CP101186">
    <property type="protein sequence ID" value="UYV99940.1"/>
    <property type="molecule type" value="Genomic_DNA"/>
</dbReference>
<reference evidence="8" key="1">
    <citation type="submission" date="2022-07" db="EMBL/GenBank/DDBJ databases">
        <authorList>
            <person name="Wu T."/>
        </authorList>
    </citation>
    <scope>NUCLEOTIDE SEQUENCE</scope>
    <source>
        <strain evidence="8">SD-1</strain>
        <plasmid evidence="8">unnamed1</plasmid>
    </source>
</reference>
<dbReference type="Pfam" id="PF20473">
    <property type="entry name" value="MmeI_Mtase"/>
    <property type="match status" value="1"/>
</dbReference>
<keyword evidence="2" id="KW-0489">Methyltransferase</keyword>
<evidence type="ECO:0000259" key="6">
    <source>
        <dbReference type="Pfam" id="PF20467"/>
    </source>
</evidence>
<dbReference type="InterPro" id="IPR029063">
    <property type="entry name" value="SAM-dependent_MTases_sf"/>
</dbReference>
<organism evidence="8 9">
    <name type="scientific">Paenarthrobacter ureafaciens</name>
    <dbReference type="NCBI Taxonomy" id="37931"/>
    <lineage>
        <taxon>Bacteria</taxon>
        <taxon>Bacillati</taxon>
        <taxon>Actinomycetota</taxon>
        <taxon>Actinomycetes</taxon>
        <taxon>Micrococcales</taxon>
        <taxon>Micrococcaceae</taxon>
        <taxon>Paenarthrobacter</taxon>
    </lineage>
</organism>
<evidence type="ECO:0000313" key="8">
    <source>
        <dbReference type="EMBL" id="UYV99940.1"/>
    </source>
</evidence>
<dbReference type="Proteomes" id="UP001163293">
    <property type="component" value="Plasmid unnamed1"/>
</dbReference>
<evidence type="ECO:0000256" key="2">
    <source>
        <dbReference type="ARBA" id="ARBA00022603"/>
    </source>
</evidence>
<dbReference type="RefSeq" id="WP_168529764.1">
    <property type="nucleotide sequence ID" value="NZ_CP101181.1"/>
</dbReference>
<dbReference type="EC" id="2.1.1.72" evidence="1"/>
<keyword evidence="3" id="KW-0808">Transferase</keyword>
<proteinExistence type="predicted"/>
<evidence type="ECO:0000313" key="9">
    <source>
        <dbReference type="Proteomes" id="UP001163293"/>
    </source>
</evidence>
<dbReference type="GO" id="GO:0009007">
    <property type="term" value="F:site-specific DNA-methyltransferase (adenine-specific) activity"/>
    <property type="evidence" value="ECO:0007669"/>
    <property type="project" value="UniProtKB-EC"/>
</dbReference>
<protein>
    <recommendedName>
        <fullName evidence="1">site-specific DNA-methyltransferase (adenine-specific)</fullName>
        <ecNumber evidence="1">2.1.1.72</ecNumber>
    </recommendedName>
</protein>
<sequence length="513" mass="57708">MDQIYGIEIDEWPARIAETALHLMDRQCNLRLIEKFGHAPERLPISEAAKIHSSTVEDPEGGNALALDWLTIFPPGPENIIVGNPPFIGMSWMTKDQQRQNREVFASLVAAKGHRTGRLDYVACWYAKAFDYVKHTHAVCAFVSTNSLIQGDQARAMDPIMRAMGIGIKFGHRTFRWRSEATGAAAVHCTIIGFTDSSKIDRPRLFDYPDIDGEAIEKPAQYLNFYLLDSSLPAPLKRTTPLVPGLPKMSQGNKPWPVAGLLVSDAERPLVQADPVAAKYVRQFVQGRDMLYSNPNWCIWMPDLVSADVDSSPLLQERFERVRTERLKPSAHSVAHLADSPHRFAQIRQPRSNYLALPEVSSETRDYVPMRFLDSDVIAGNKLMCIDGAPLWLFGVLSSAMFTSWIRTFAGKLESRFSISPDLAYSAFPFVVPDSDSRPGVERAAQSVLDARDKHEDLSLAQLYKPTDMPQDLVQAHQVLDQVVDDLYQLSSPTQEERSTVLLELHHRMQLKR</sequence>
<dbReference type="GO" id="GO:0032259">
    <property type="term" value="P:methylation"/>
    <property type="evidence" value="ECO:0007669"/>
    <property type="project" value="UniProtKB-KW"/>
</dbReference>
<feature type="domain" description="MmeI-like DNA-methyltransferase" evidence="7">
    <location>
        <begin position="2"/>
        <end position="206"/>
    </location>
</feature>
<gene>
    <name evidence="8" type="ORF">NL394_22140</name>
</gene>
<dbReference type="InterPro" id="IPR046818">
    <property type="entry name" value="MmeI_C"/>
</dbReference>
<dbReference type="InterPro" id="IPR002052">
    <property type="entry name" value="DNA_methylase_N6_adenine_CS"/>
</dbReference>
<geneLocation type="plasmid" evidence="8 9">
    <name>unnamed1</name>
</geneLocation>
<dbReference type="Pfam" id="PF20466">
    <property type="entry name" value="MmeI_TRD"/>
    <property type="match status" value="1"/>
</dbReference>
<evidence type="ECO:0000256" key="4">
    <source>
        <dbReference type="ARBA" id="ARBA00047942"/>
    </source>
</evidence>
<keyword evidence="9" id="KW-1185">Reference proteome</keyword>
<dbReference type="AlphaFoldDB" id="A0AAX3EPR3"/>
<dbReference type="PROSITE" id="PS00092">
    <property type="entry name" value="N6_MTASE"/>
    <property type="match status" value="1"/>
</dbReference>
<evidence type="ECO:0000259" key="5">
    <source>
        <dbReference type="Pfam" id="PF20466"/>
    </source>
</evidence>
<keyword evidence="8" id="KW-0614">Plasmid</keyword>